<dbReference type="InterPro" id="IPR001680">
    <property type="entry name" value="WD40_rpt"/>
</dbReference>
<name>A0AAV2IYZ9_KNICA</name>
<dbReference type="InterPro" id="IPR036322">
    <property type="entry name" value="WD40_repeat_dom_sf"/>
</dbReference>
<dbReference type="SUPFAM" id="SSF50978">
    <property type="entry name" value="WD40 repeat-like"/>
    <property type="match status" value="1"/>
</dbReference>
<feature type="repeat" description="WD" evidence="3">
    <location>
        <begin position="137"/>
        <end position="179"/>
    </location>
</feature>
<dbReference type="AlphaFoldDB" id="A0AAV2IYZ9"/>
<feature type="compositionally biased region" description="Basic residues" evidence="4">
    <location>
        <begin position="299"/>
        <end position="308"/>
    </location>
</feature>
<dbReference type="InterPro" id="IPR042453">
    <property type="entry name" value="WDR53"/>
</dbReference>
<dbReference type="PROSITE" id="PS50082">
    <property type="entry name" value="WD_REPEATS_2"/>
    <property type="match status" value="2"/>
</dbReference>
<dbReference type="EMBL" id="OZ035832">
    <property type="protein sequence ID" value="CAL1570556.1"/>
    <property type="molecule type" value="Genomic_DNA"/>
</dbReference>
<organism evidence="5 6">
    <name type="scientific">Knipowitschia caucasica</name>
    <name type="common">Caucasian dwarf goby</name>
    <name type="synonym">Pomatoschistus caucasicus</name>
    <dbReference type="NCBI Taxonomy" id="637954"/>
    <lineage>
        <taxon>Eukaryota</taxon>
        <taxon>Metazoa</taxon>
        <taxon>Chordata</taxon>
        <taxon>Craniata</taxon>
        <taxon>Vertebrata</taxon>
        <taxon>Euteleostomi</taxon>
        <taxon>Actinopterygii</taxon>
        <taxon>Neopterygii</taxon>
        <taxon>Teleostei</taxon>
        <taxon>Neoteleostei</taxon>
        <taxon>Acanthomorphata</taxon>
        <taxon>Gobiaria</taxon>
        <taxon>Gobiiformes</taxon>
        <taxon>Gobioidei</taxon>
        <taxon>Gobiidae</taxon>
        <taxon>Gobiinae</taxon>
        <taxon>Knipowitschia</taxon>
    </lineage>
</organism>
<dbReference type="InterPro" id="IPR015943">
    <property type="entry name" value="WD40/YVTN_repeat-like_dom_sf"/>
</dbReference>
<protein>
    <recommendedName>
        <fullName evidence="7">WD repeat-containing protein 53</fullName>
    </recommendedName>
</protein>
<proteinExistence type="predicted"/>
<evidence type="ECO:0000313" key="6">
    <source>
        <dbReference type="Proteomes" id="UP001497482"/>
    </source>
</evidence>
<evidence type="ECO:0000256" key="4">
    <source>
        <dbReference type="SAM" id="MobiDB-lite"/>
    </source>
</evidence>
<evidence type="ECO:0000256" key="1">
    <source>
        <dbReference type="ARBA" id="ARBA00022574"/>
    </source>
</evidence>
<keyword evidence="2" id="KW-0677">Repeat</keyword>
<gene>
    <name evidence="5" type="ORF">KC01_LOCUS2827</name>
</gene>
<evidence type="ECO:0000313" key="5">
    <source>
        <dbReference type="EMBL" id="CAL1570556.1"/>
    </source>
</evidence>
<keyword evidence="1 3" id="KW-0853">WD repeat</keyword>
<evidence type="ECO:0008006" key="7">
    <source>
        <dbReference type="Google" id="ProtNLM"/>
    </source>
</evidence>
<dbReference type="PANTHER" id="PTHR44666:SF1">
    <property type="entry name" value="WD REPEAT-CONTAINING PROTEIN 53"/>
    <property type="match status" value="1"/>
</dbReference>
<evidence type="ECO:0000256" key="3">
    <source>
        <dbReference type="PROSITE-ProRule" id="PRU00221"/>
    </source>
</evidence>
<keyword evidence="6" id="KW-1185">Reference proteome</keyword>
<dbReference type="Proteomes" id="UP001497482">
    <property type="component" value="Chromosome 10"/>
</dbReference>
<evidence type="ECO:0000256" key="2">
    <source>
        <dbReference type="ARBA" id="ARBA00022737"/>
    </source>
</evidence>
<dbReference type="SMART" id="SM00320">
    <property type="entry name" value="WD40"/>
    <property type="match status" value="6"/>
</dbReference>
<reference evidence="5 6" key="1">
    <citation type="submission" date="2024-04" db="EMBL/GenBank/DDBJ databases">
        <authorList>
            <person name="Waldvogel A.-M."/>
            <person name="Schoenle A."/>
        </authorList>
    </citation>
    <scope>NUCLEOTIDE SEQUENCE [LARGE SCALE GENOMIC DNA]</scope>
</reference>
<feature type="region of interest" description="Disordered" evidence="4">
    <location>
        <begin position="283"/>
        <end position="331"/>
    </location>
</feature>
<feature type="repeat" description="WD" evidence="3">
    <location>
        <begin position="264"/>
        <end position="279"/>
    </location>
</feature>
<accession>A0AAV2IYZ9</accession>
<dbReference type="Gene3D" id="2.130.10.10">
    <property type="entry name" value="YVTN repeat-like/Quinoprotein amine dehydrogenase"/>
    <property type="match status" value="2"/>
</dbReference>
<dbReference type="PROSITE" id="PS00678">
    <property type="entry name" value="WD_REPEATS_1"/>
    <property type="match status" value="1"/>
</dbReference>
<dbReference type="PANTHER" id="PTHR44666">
    <property type="entry name" value="WD REPEAT-CONTAINING PROTEIN 53"/>
    <property type="match status" value="1"/>
</dbReference>
<dbReference type="InterPro" id="IPR019775">
    <property type="entry name" value="WD40_repeat_CS"/>
</dbReference>
<sequence>MNLARQWCGGHTSPILCIDAAPGPEGLVASGSEGGQITVWNQDGSKVGSLQLCSKEDCTSLVFSPSASAQLYVSHGETVSVVDYRNLGSTVEEFEDVGNEEINALALNETCSAVAVADDSGAVRILDLPGGKVCRTLRRHTNICSSVAFRPQRPNNLVSVGLDMQVILWGLQKTRPMWILNLQDMLEEEGHQQQPGQLFNPPLAHCVTVSSCGNIVSCAAEDGQLHLMRIGGGSKLEQQGAVKAHSQGASQAHFVNFLSHPYWLISGGNDGHVALWDLSKHPVVEGKSKPQSQENDEKRKKRKIKAKPKKQDTASVQVEAENISKDDQATAQTEKIDSELKLRIDHGDKVNWLCPAVLKGEPSVIVSDQSSTLAVYSLST</sequence>
<feature type="compositionally biased region" description="Basic and acidic residues" evidence="4">
    <location>
        <begin position="322"/>
        <end position="331"/>
    </location>
</feature>
<dbReference type="Pfam" id="PF00400">
    <property type="entry name" value="WD40"/>
    <property type="match status" value="3"/>
</dbReference>